<dbReference type="Proteomes" id="UP000008063">
    <property type="component" value="Unassembled WGS sequence"/>
</dbReference>
<dbReference type="AlphaFoldDB" id="F8QKH5"/>
<reference evidence="3" key="1">
    <citation type="journal article" date="2011" name="Science">
        <title>The plant cell wall-decomposing machinery underlies the functional diversity of forest fungi.</title>
        <authorList>
            <person name="Eastwood D.C."/>
            <person name="Floudas D."/>
            <person name="Binder M."/>
            <person name="Majcherczyk A."/>
            <person name="Schneider P."/>
            <person name="Aerts A."/>
            <person name="Asiegbu F.O."/>
            <person name="Baker S.E."/>
            <person name="Barry K."/>
            <person name="Bendiksby M."/>
            <person name="Blumentritt M."/>
            <person name="Coutinho P.M."/>
            <person name="Cullen D."/>
            <person name="de Vries R.P."/>
            <person name="Gathman A."/>
            <person name="Goodell B."/>
            <person name="Henrissat B."/>
            <person name="Ihrmark K."/>
            <person name="Kauserud H."/>
            <person name="Kohler A."/>
            <person name="LaButti K."/>
            <person name="Lapidus A."/>
            <person name="Lavin J.L."/>
            <person name="Lee Y.-H."/>
            <person name="Lindquist E."/>
            <person name="Lilly W."/>
            <person name="Lucas S."/>
            <person name="Morin E."/>
            <person name="Murat C."/>
            <person name="Oguiza J.A."/>
            <person name="Park J."/>
            <person name="Pisabarro A.G."/>
            <person name="Riley R."/>
            <person name="Rosling A."/>
            <person name="Salamov A."/>
            <person name="Schmidt O."/>
            <person name="Schmutz J."/>
            <person name="Skrede I."/>
            <person name="Stenlid J."/>
            <person name="Wiebenga A."/>
            <person name="Xie X."/>
            <person name="Kuees U."/>
            <person name="Hibbett D.S."/>
            <person name="Hoffmeister D."/>
            <person name="Hoegberg N."/>
            <person name="Martin F."/>
            <person name="Grigoriev I.V."/>
            <person name="Watkinson S.C."/>
        </authorList>
    </citation>
    <scope>NUCLEOTIDE SEQUENCE [LARGE SCALE GENOMIC DNA]</scope>
    <source>
        <strain evidence="3">strain S7.3</strain>
    </source>
</reference>
<organism evidence="3">
    <name type="scientific">Serpula lacrymans var. lacrymans (strain S7.3)</name>
    <name type="common">Dry rot fungus</name>
    <dbReference type="NCBI Taxonomy" id="936435"/>
    <lineage>
        <taxon>Eukaryota</taxon>
        <taxon>Fungi</taxon>
        <taxon>Dikarya</taxon>
        <taxon>Basidiomycota</taxon>
        <taxon>Agaricomycotina</taxon>
        <taxon>Agaricomycetes</taxon>
        <taxon>Agaricomycetidae</taxon>
        <taxon>Boletales</taxon>
        <taxon>Coniophorineae</taxon>
        <taxon>Serpulaceae</taxon>
        <taxon>Serpula</taxon>
    </lineage>
</organism>
<feature type="compositionally biased region" description="Polar residues" evidence="1">
    <location>
        <begin position="25"/>
        <end position="35"/>
    </location>
</feature>
<gene>
    <name evidence="2" type="ORF">SERLA73DRAFT_80933</name>
</gene>
<evidence type="ECO:0000256" key="1">
    <source>
        <dbReference type="SAM" id="MobiDB-lite"/>
    </source>
</evidence>
<accession>F8QKH5</accession>
<dbReference type="InParanoid" id="F8QKH5"/>
<name>F8QKH5_SERL3</name>
<evidence type="ECO:0000313" key="3">
    <source>
        <dbReference type="Proteomes" id="UP000008063"/>
    </source>
</evidence>
<dbReference type="HOGENOM" id="CLU_2905563_0_0_1"/>
<evidence type="ECO:0000313" key="2">
    <source>
        <dbReference type="EMBL" id="EGN91195.1"/>
    </source>
</evidence>
<feature type="region of interest" description="Disordered" evidence="1">
    <location>
        <begin position="1"/>
        <end position="62"/>
    </location>
</feature>
<protein>
    <submittedName>
        <fullName evidence="2">Uncharacterized protein</fullName>
    </submittedName>
</protein>
<keyword evidence="3" id="KW-1185">Reference proteome</keyword>
<proteinExistence type="predicted"/>
<sequence length="62" mass="6499">MALGSKEGAEDEGVSGTQAKILASTLASSQPSHSLPETRLPGEDYPPVESSRTKEMTAIVVR</sequence>
<dbReference type="EMBL" id="GL946172">
    <property type="protein sequence ID" value="EGN91195.1"/>
    <property type="molecule type" value="Genomic_DNA"/>
</dbReference>